<organism evidence="1 2">
    <name type="scientific">Nonomuraea africana</name>
    <dbReference type="NCBI Taxonomy" id="46171"/>
    <lineage>
        <taxon>Bacteria</taxon>
        <taxon>Bacillati</taxon>
        <taxon>Actinomycetota</taxon>
        <taxon>Actinomycetes</taxon>
        <taxon>Streptosporangiales</taxon>
        <taxon>Streptosporangiaceae</taxon>
        <taxon>Nonomuraea</taxon>
    </lineage>
</organism>
<comment type="caution">
    <text evidence="1">The sequence shown here is derived from an EMBL/GenBank/DDBJ whole genome shotgun (WGS) entry which is preliminary data.</text>
</comment>
<sequence length="45" mass="4947">MMVNNVGGRERTLAEYRELLRAVGFSLTSDACLPLDVHLLEAVAD</sequence>
<evidence type="ECO:0000313" key="1">
    <source>
        <dbReference type="EMBL" id="MBE1559130.1"/>
    </source>
</evidence>
<evidence type="ECO:0000313" key="2">
    <source>
        <dbReference type="Proteomes" id="UP000661607"/>
    </source>
</evidence>
<dbReference type="Gene3D" id="3.40.50.150">
    <property type="entry name" value="Vaccinia Virus protein VP39"/>
    <property type="match status" value="1"/>
</dbReference>
<dbReference type="EMBL" id="JADBEF010000001">
    <property type="protein sequence ID" value="MBE1559130.1"/>
    <property type="molecule type" value="Genomic_DNA"/>
</dbReference>
<dbReference type="Proteomes" id="UP000661607">
    <property type="component" value="Unassembled WGS sequence"/>
</dbReference>
<dbReference type="SUPFAM" id="SSF53335">
    <property type="entry name" value="S-adenosyl-L-methionine-dependent methyltransferases"/>
    <property type="match status" value="1"/>
</dbReference>
<keyword evidence="2" id="KW-1185">Reference proteome</keyword>
<dbReference type="InterPro" id="IPR029063">
    <property type="entry name" value="SAM-dependent_MTases_sf"/>
</dbReference>
<protein>
    <submittedName>
        <fullName evidence="1">Uncharacterized protein</fullName>
    </submittedName>
</protein>
<proteinExistence type="predicted"/>
<gene>
    <name evidence="1" type="ORF">H4W81_001909</name>
</gene>
<name>A0ABR9KAV0_9ACTN</name>
<dbReference type="RefSeq" id="WP_225958523.1">
    <property type="nucleotide sequence ID" value="NZ_BAAASY010000001.1"/>
</dbReference>
<accession>A0ABR9KAV0</accession>
<reference evidence="1 2" key="1">
    <citation type="submission" date="2020-10" db="EMBL/GenBank/DDBJ databases">
        <title>Sequencing the genomes of 1000 actinobacteria strains.</title>
        <authorList>
            <person name="Klenk H.-P."/>
        </authorList>
    </citation>
    <scope>NUCLEOTIDE SEQUENCE [LARGE SCALE GENOMIC DNA]</scope>
    <source>
        <strain evidence="1 2">DSM 43748</strain>
    </source>
</reference>